<dbReference type="AlphaFoldDB" id="A0A840CZ37"/>
<name>A0A840CZ37_9BACT</name>
<reference evidence="1 2" key="1">
    <citation type="submission" date="2020-08" db="EMBL/GenBank/DDBJ databases">
        <title>Genomic Encyclopedia of Type Strains, Phase IV (KMG-IV): sequencing the most valuable type-strain genomes for metagenomic binning, comparative biology and taxonomic classification.</title>
        <authorList>
            <person name="Goeker M."/>
        </authorList>
    </citation>
    <scope>NUCLEOTIDE SEQUENCE [LARGE SCALE GENOMIC DNA]</scope>
    <source>
        <strain evidence="1 2">DSM 104969</strain>
    </source>
</reference>
<dbReference type="Proteomes" id="UP000555103">
    <property type="component" value="Unassembled WGS sequence"/>
</dbReference>
<dbReference type="EMBL" id="JACIEP010000016">
    <property type="protein sequence ID" value="MBB4037672.1"/>
    <property type="molecule type" value="Genomic_DNA"/>
</dbReference>
<sequence>MKVKLSFLLLGICLNILILRSQNIDLLENIYEQSYNYINSMLKDSVPLSFRDAVFISEYAYYDGMLDTQLINEQYETICRLINGLSQSELITYTEKDKDIITKHAAIFKVLTDTILIPVDSLLIYEHKPLTYDFEDPLGQADWTKMFVSKLLKTRKGNCHSLPYLYKILADQFNIPCQLAFAPNHIYIKLFSEKSGWYNTELTSGTFPIDAWIIASGYVTIDAIRNGLYMDTLRNKQAVANCLVDLAQGYQHKYGKDNPEFVIKCCNKVLEYHPTNVNAILTKAEAQKHYIHSLMKAKNLKSPEALFSDENIKNMYAEMESLYIELHKSGYRRMPEEMYSEWLNLLRSEPDKYINKSLSQ</sequence>
<evidence type="ECO:0008006" key="3">
    <source>
        <dbReference type="Google" id="ProtNLM"/>
    </source>
</evidence>
<dbReference type="RefSeq" id="WP_183308502.1">
    <property type="nucleotide sequence ID" value="NZ_JACIEP010000016.1"/>
</dbReference>
<organism evidence="1 2">
    <name type="scientific">Dysgonomonas hofstadii</name>
    <dbReference type="NCBI Taxonomy" id="637886"/>
    <lineage>
        <taxon>Bacteria</taxon>
        <taxon>Pseudomonadati</taxon>
        <taxon>Bacteroidota</taxon>
        <taxon>Bacteroidia</taxon>
        <taxon>Bacteroidales</taxon>
        <taxon>Dysgonomonadaceae</taxon>
        <taxon>Dysgonomonas</taxon>
    </lineage>
</organism>
<proteinExistence type="predicted"/>
<comment type="caution">
    <text evidence="1">The sequence shown here is derived from an EMBL/GenBank/DDBJ whole genome shotgun (WGS) entry which is preliminary data.</text>
</comment>
<accession>A0A840CZ37</accession>
<evidence type="ECO:0000313" key="2">
    <source>
        <dbReference type="Proteomes" id="UP000555103"/>
    </source>
</evidence>
<protein>
    <recommendedName>
        <fullName evidence="3">Protein SirB1 N-terminal domain-containing protein</fullName>
    </recommendedName>
</protein>
<evidence type="ECO:0000313" key="1">
    <source>
        <dbReference type="EMBL" id="MBB4037672.1"/>
    </source>
</evidence>
<gene>
    <name evidence="1" type="ORF">GGR21_003593</name>
</gene>
<keyword evidence="2" id="KW-1185">Reference proteome</keyword>